<reference evidence="4" key="1">
    <citation type="journal article" date="2019" name="Int. J. Syst. Evol. Microbiol.">
        <title>The Global Catalogue of Microorganisms (GCM) 10K type strain sequencing project: providing services to taxonomists for standard genome sequencing and annotation.</title>
        <authorList>
            <consortium name="The Broad Institute Genomics Platform"/>
            <consortium name="The Broad Institute Genome Sequencing Center for Infectious Disease"/>
            <person name="Wu L."/>
            <person name="Ma J."/>
        </authorList>
    </citation>
    <scope>NUCLEOTIDE SEQUENCE [LARGE SCALE GENOMIC DNA]</scope>
    <source>
        <strain evidence="4">JCM 3399</strain>
    </source>
</reference>
<protein>
    <recommendedName>
        <fullName evidence="2">Methyltransferase type 11 domain-containing protein</fullName>
    </recommendedName>
</protein>
<comment type="caution">
    <text evidence="3">The sequence shown here is derived from an EMBL/GenBank/DDBJ whole genome shotgun (WGS) entry which is preliminary data.</text>
</comment>
<dbReference type="EMBL" id="BMRP01000022">
    <property type="protein sequence ID" value="GGU82255.1"/>
    <property type="molecule type" value="Genomic_DNA"/>
</dbReference>
<dbReference type="Proteomes" id="UP000654471">
    <property type="component" value="Unassembled WGS sequence"/>
</dbReference>
<dbReference type="InterPro" id="IPR013216">
    <property type="entry name" value="Methyltransf_11"/>
</dbReference>
<evidence type="ECO:0000256" key="1">
    <source>
        <dbReference type="SAM" id="MobiDB-lite"/>
    </source>
</evidence>
<name>A0ABQ2VHN4_9ACTN</name>
<dbReference type="Gene3D" id="3.40.50.150">
    <property type="entry name" value="Vaccinia Virus protein VP39"/>
    <property type="match status" value="1"/>
</dbReference>
<sequence>MYPHAPLHLDRHNRQCAGPFTAPAHEARQDRMTTRTQDGSAGDVDYGAIGSGCSSFRRPDERIARFIAQALGDSRTVLNVGAGTGSYESTGRTVTAIEPSESLRAQRPARLARAIDAVAEDLPFADGEFDAAMTLFSVHQWSDARAGLREMRRVTRGPVVILTCDPTLVRDFWLYRYAPEVLDTEARRYPPVEQLTAALGGTGTIQTVPIPLDCTDGFNEAYYGRPEMLLDSAARQACSAWSFVDDRVREHFDETLRHDLNSGAWNAEFGHLRGQPTYEGSLVIVRATP</sequence>
<organism evidence="3 4">
    <name type="scientific">Streptomyces albospinus</name>
    <dbReference type="NCBI Taxonomy" id="285515"/>
    <lineage>
        <taxon>Bacteria</taxon>
        <taxon>Bacillati</taxon>
        <taxon>Actinomycetota</taxon>
        <taxon>Actinomycetes</taxon>
        <taxon>Kitasatosporales</taxon>
        <taxon>Streptomycetaceae</taxon>
        <taxon>Streptomyces</taxon>
    </lineage>
</organism>
<evidence type="ECO:0000313" key="4">
    <source>
        <dbReference type="Proteomes" id="UP000654471"/>
    </source>
</evidence>
<feature type="region of interest" description="Disordered" evidence="1">
    <location>
        <begin position="1"/>
        <end position="43"/>
    </location>
</feature>
<dbReference type="Pfam" id="PF08241">
    <property type="entry name" value="Methyltransf_11"/>
    <property type="match status" value="1"/>
</dbReference>
<gene>
    <name evidence="3" type="ORF">GCM10010211_55290</name>
</gene>
<dbReference type="PANTHER" id="PTHR43591">
    <property type="entry name" value="METHYLTRANSFERASE"/>
    <property type="match status" value="1"/>
</dbReference>
<keyword evidence="4" id="KW-1185">Reference proteome</keyword>
<dbReference type="InterPro" id="IPR029063">
    <property type="entry name" value="SAM-dependent_MTases_sf"/>
</dbReference>
<dbReference type="SUPFAM" id="SSF53335">
    <property type="entry name" value="S-adenosyl-L-methionine-dependent methyltransferases"/>
    <property type="match status" value="1"/>
</dbReference>
<evidence type="ECO:0000259" key="2">
    <source>
        <dbReference type="Pfam" id="PF08241"/>
    </source>
</evidence>
<accession>A0ABQ2VHN4</accession>
<proteinExistence type="predicted"/>
<evidence type="ECO:0000313" key="3">
    <source>
        <dbReference type="EMBL" id="GGU82255.1"/>
    </source>
</evidence>
<feature type="domain" description="Methyltransferase type 11" evidence="2">
    <location>
        <begin position="78"/>
        <end position="156"/>
    </location>
</feature>
<dbReference type="PANTHER" id="PTHR43591:SF24">
    <property type="entry name" value="2-METHOXY-6-POLYPRENYL-1,4-BENZOQUINOL METHYLASE, MITOCHONDRIAL"/>
    <property type="match status" value="1"/>
</dbReference>